<reference evidence="2 3" key="1">
    <citation type="submission" date="2019-08" db="EMBL/GenBank/DDBJ databases">
        <title>Whole genome of Aphis craccivora.</title>
        <authorList>
            <person name="Voronova N.V."/>
            <person name="Shulinski R.S."/>
            <person name="Bandarenka Y.V."/>
            <person name="Zhorov D.G."/>
            <person name="Warner D."/>
        </authorList>
    </citation>
    <scope>NUCLEOTIDE SEQUENCE [LARGE SCALE GENOMIC DNA]</scope>
    <source>
        <strain evidence="2">180601</strain>
        <tissue evidence="2">Whole Body</tissue>
    </source>
</reference>
<evidence type="ECO:0000259" key="1">
    <source>
        <dbReference type="PROSITE" id="PS50878"/>
    </source>
</evidence>
<dbReference type="Pfam" id="PF00078">
    <property type="entry name" value="RVT_1"/>
    <property type="match status" value="1"/>
</dbReference>
<evidence type="ECO:0000313" key="3">
    <source>
        <dbReference type="Proteomes" id="UP000478052"/>
    </source>
</evidence>
<sequence length="93" mass="11073">KNHHYCPGVVFDISQAFNGVWNIDLLYKLKNIKSIQYFLLIQTYLENRTFVVRLFNSFYSYFYIQAEVPQGSDLSPDLFNIYLLFSILFNTIK</sequence>
<dbReference type="InterPro" id="IPR000477">
    <property type="entry name" value="RT_dom"/>
</dbReference>
<keyword evidence="3" id="KW-1185">Reference proteome</keyword>
<name>A0A6G0Z8Y7_APHCR</name>
<dbReference type="Proteomes" id="UP000478052">
    <property type="component" value="Unassembled WGS sequence"/>
</dbReference>
<evidence type="ECO:0000313" key="2">
    <source>
        <dbReference type="EMBL" id="KAF0767249.1"/>
    </source>
</evidence>
<dbReference type="EMBL" id="VUJU01001013">
    <property type="protein sequence ID" value="KAF0767249.1"/>
    <property type="molecule type" value="Genomic_DNA"/>
</dbReference>
<accession>A0A6G0Z8Y7</accession>
<dbReference type="AlphaFoldDB" id="A0A6G0Z8Y7"/>
<protein>
    <recommendedName>
        <fullName evidence="1">Reverse transcriptase domain-containing protein</fullName>
    </recommendedName>
</protein>
<dbReference type="PROSITE" id="PS50878">
    <property type="entry name" value="RT_POL"/>
    <property type="match status" value="1"/>
</dbReference>
<proteinExistence type="predicted"/>
<feature type="domain" description="Reverse transcriptase" evidence="1">
    <location>
        <begin position="1"/>
        <end position="93"/>
    </location>
</feature>
<feature type="non-terminal residue" evidence="2">
    <location>
        <position position="1"/>
    </location>
</feature>
<organism evidence="2 3">
    <name type="scientific">Aphis craccivora</name>
    <name type="common">Cowpea aphid</name>
    <dbReference type="NCBI Taxonomy" id="307492"/>
    <lineage>
        <taxon>Eukaryota</taxon>
        <taxon>Metazoa</taxon>
        <taxon>Ecdysozoa</taxon>
        <taxon>Arthropoda</taxon>
        <taxon>Hexapoda</taxon>
        <taxon>Insecta</taxon>
        <taxon>Pterygota</taxon>
        <taxon>Neoptera</taxon>
        <taxon>Paraneoptera</taxon>
        <taxon>Hemiptera</taxon>
        <taxon>Sternorrhyncha</taxon>
        <taxon>Aphidomorpha</taxon>
        <taxon>Aphidoidea</taxon>
        <taxon>Aphididae</taxon>
        <taxon>Aphidini</taxon>
        <taxon>Aphis</taxon>
        <taxon>Aphis</taxon>
    </lineage>
</organism>
<dbReference type="OrthoDB" id="6622864at2759"/>
<comment type="caution">
    <text evidence="2">The sequence shown here is derived from an EMBL/GenBank/DDBJ whole genome shotgun (WGS) entry which is preliminary data.</text>
</comment>
<gene>
    <name evidence="2" type="ORF">FWK35_00009098</name>
</gene>